<dbReference type="RefSeq" id="WP_236457249.1">
    <property type="nucleotide sequence ID" value="NZ_CBCSGE010000012.1"/>
</dbReference>
<dbReference type="InterPro" id="IPR036249">
    <property type="entry name" value="Thioredoxin-like_sf"/>
</dbReference>
<dbReference type="Gene3D" id="3.40.30.10">
    <property type="entry name" value="Glutaredoxin"/>
    <property type="match status" value="1"/>
</dbReference>
<gene>
    <name evidence="2" type="ORF">ACFFVF_20590</name>
</gene>
<dbReference type="InterPro" id="IPR000866">
    <property type="entry name" value="AhpC/TSA"/>
</dbReference>
<dbReference type="SUPFAM" id="SSF52833">
    <property type="entry name" value="Thioredoxin-like"/>
    <property type="match status" value="1"/>
</dbReference>
<dbReference type="Pfam" id="PF00578">
    <property type="entry name" value="AhpC-TSA"/>
    <property type="match status" value="1"/>
</dbReference>
<keyword evidence="2" id="KW-0575">Peroxidase</keyword>
<dbReference type="EMBL" id="JBHMEY010000096">
    <property type="protein sequence ID" value="MFB9098913.1"/>
    <property type="molecule type" value="Genomic_DNA"/>
</dbReference>
<evidence type="ECO:0000313" key="2">
    <source>
        <dbReference type="EMBL" id="MFB9098913.1"/>
    </source>
</evidence>
<keyword evidence="3" id="KW-1185">Reference proteome</keyword>
<name>A0ABV5GU93_9FLAO</name>
<organism evidence="2 3">
    <name type="scientific">Flavobacterium jumunjinense</name>
    <dbReference type="NCBI Taxonomy" id="998845"/>
    <lineage>
        <taxon>Bacteria</taxon>
        <taxon>Pseudomonadati</taxon>
        <taxon>Bacteroidota</taxon>
        <taxon>Flavobacteriia</taxon>
        <taxon>Flavobacteriales</taxon>
        <taxon>Flavobacteriaceae</taxon>
        <taxon>Flavobacterium</taxon>
    </lineage>
</organism>
<evidence type="ECO:0000259" key="1">
    <source>
        <dbReference type="PROSITE" id="PS51352"/>
    </source>
</evidence>
<dbReference type="Proteomes" id="UP001589607">
    <property type="component" value="Unassembled WGS sequence"/>
</dbReference>
<reference evidence="2 3" key="1">
    <citation type="submission" date="2024-09" db="EMBL/GenBank/DDBJ databases">
        <authorList>
            <person name="Sun Q."/>
            <person name="Mori K."/>
        </authorList>
    </citation>
    <scope>NUCLEOTIDE SEQUENCE [LARGE SCALE GENOMIC DNA]</scope>
    <source>
        <strain evidence="2 3">CECT 7955</strain>
    </source>
</reference>
<dbReference type="GO" id="GO:0140824">
    <property type="term" value="F:thioredoxin-dependent peroxiredoxin activity"/>
    <property type="evidence" value="ECO:0007669"/>
    <property type="project" value="UniProtKB-EC"/>
</dbReference>
<accession>A0ABV5GU93</accession>
<sequence length="174" mass="20028">MKKYLKIILPLLVLSLTGFMGYTVVSKIKHKKEIATKIKKIPNFSYNTLNDGAFTLNNLITNKAVIFIYFNSDCNFCNHEAEMIQQNIDKLNNIQIVFVSFEDDEKIVAFANSYNLLGYDNIHFLRDTAHSFTSTFDVNSLPSLVLYDKNHMLIEKIKGQVKIEALIEKLKIKN</sequence>
<dbReference type="InterPro" id="IPR013766">
    <property type="entry name" value="Thioredoxin_domain"/>
</dbReference>
<feature type="domain" description="Thioredoxin" evidence="1">
    <location>
        <begin position="35"/>
        <end position="174"/>
    </location>
</feature>
<keyword evidence="2" id="KW-0560">Oxidoreductase</keyword>
<comment type="caution">
    <text evidence="2">The sequence shown here is derived from an EMBL/GenBank/DDBJ whole genome shotgun (WGS) entry which is preliminary data.</text>
</comment>
<dbReference type="PROSITE" id="PS51352">
    <property type="entry name" value="THIOREDOXIN_2"/>
    <property type="match status" value="1"/>
</dbReference>
<proteinExistence type="predicted"/>
<evidence type="ECO:0000313" key="3">
    <source>
        <dbReference type="Proteomes" id="UP001589607"/>
    </source>
</evidence>
<protein>
    <submittedName>
        <fullName evidence="2">Peroxiredoxin family protein</fullName>
        <ecNumber evidence="2">1.11.1.24</ecNumber>
    </submittedName>
</protein>
<dbReference type="EC" id="1.11.1.24" evidence="2"/>